<feature type="domain" description="ABC transmembrane type-1" evidence="8">
    <location>
        <begin position="107"/>
        <end position="287"/>
    </location>
</feature>
<dbReference type="SUPFAM" id="SSF161098">
    <property type="entry name" value="MetI-like"/>
    <property type="match status" value="1"/>
</dbReference>
<evidence type="ECO:0000256" key="4">
    <source>
        <dbReference type="ARBA" id="ARBA00022692"/>
    </source>
</evidence>
<evidence type="ECO:0000313" key="10">
    <source>
        <dbReference type="EMBL" id="MBD8120007.1"/>
    </source>
</evidence>
<keyword evidence="5 7" id="KW-1133">Transmembrane helix</keyword>
<feature type="transmembrane region" description="Helical" evidence="7">
    <location>
        <begin position="173"/>
        <end position="193"/>
    </location>
</feature>
<evidence type="ECO:0000256" key="1">
    <source>
        <dbReference type="ARBA" id="ARBA00004651"/>
    </source>
</evidence>
<dbReference type="AlphaFoldDB" id="A0A9X0JI97"/>
<evidence type="ECO:0000259" key="8">
    <source>
        <dbReference type="PROSITE" id="PS50928"/>
    </source>
</evidence>
<gene>
    <name evidence="10" type="ORF">IFT62_02170</name>
    <name evidence="9" type="ORF">LT42_16785</name>
</gene>
<keyword evidence="12" id="KW-1185">Reference proteome</keyword>
<reference evidence="9 11" key="1">
    <citation type="submission" date="2014-09" db="EMBL/GenBank/DDBJ databases">
        <title>Genome sequence of Pseudomonas lutea strain DSM 17257T.</title>
        <authorList>
            <person name="Kwak Y."/>
            <person name="Shin J.-H."/>
        </authorList>
    </citation>
    <scope>NUCLEOTIDE SEQUENCE [LARGE SCALE GENOMIC DNA]</scope>
    <source>
        <strain evidence="9 11">DSM 17257</strain>
    </source>
</reference>
<reference evidence="10 12" key="2">
    <citation type="journal article" date="2020" name="FEMS Microbiol. Ecol.">
        <title>Temporal dynamics of bacterial communities during seed development and maturation.</title>
        <authorList>
            <person name="Chesneau G."/>
            <person name="Torres-Cortes G."/>
            <person name="Briand M."/>
            <person name="Darrasse A."/>
            <person name="Preveaux A."/>
            <person name="Marais C."/>
            <person name="Jacques M.A."/>
            <person name="Shade A."/>
            <person name="Barret M."/>
        </authorList>
    </citation>
    <scope>NUCLEOTIDE SEQUENCE [LARGE SCALE GENOMIC DNA]</scope>
    <source>
        <strain evidence="10 12">CFBP13723</strain>
    </source>
</reference>
<feature type="transmembrane region" description="Helical" evidence="7">
    <location>
        <begin position="146"/>
        <end position="166"/>
    </location>
</feature>
<feature type="transmembrane region" description="Helical" evidence="7">
    <location>
        <begin position="114"/>
        <end position="134"/>
    </location>
</feature>
<keyword evidence="4 7" id="KW-0812">Transmembrane</keyword>
<accession>A0A9X0JI97</accession>
<evidence type="ECO:0000256" key="7">
    <source>
        <dbReference type="RuleBase" id="RU363032"/>
    </source>
</evidence>
<keyword evidence="6 7" id="KW-0472">Membrane</keyword>
<feature type="transmembrane region" description="Helical" evidence="7">
    <location>
        <begin position="263"/>
        <end position="283"/>
    </location>
</feature>
<dbReference type="Proteomes" id="UP000029719">
    <property type="component" value="Unassembled WGS sequence"/>
</dbReference>
<comment type="caution">
    <text evidence="9">The sequence shown here is derived from an EMBL/GenBank/DDBJ whole genome shotgun (WGS) entry which is preliminary data.</text>
</comment>
<sequence>MSRATAEALNPAQLPAKLIAKPLAPVKRLPNAPLRPARRVATRLPNGLWRNRATDAALAWLLPVALLGLWYVGAERGWLSEQVLPPPAFVYQALADLFASGDLWLNASASLQRVLVGFLVGSSLGITLGLAMGLSKTVEDYLLPTFNALVQIPVLGWMPFALLLFGIGEPLKYVLIAHAALVPVTLCTLQAFHEVPKRLLEVGRAYGFSRRQIVTDIVLPSAVAPIFTGLRLGFTKAWLSLVVVELLASSEGLGYLIAYGRQLFQLDLVMAAVVVVGTIGLLIDRGFEFVERRLNRGRPSKTGRLA</sequence>
<feature type="transmembrane region" description="Helical" evidence="7">
    <location>
        <begin position="88"/>
        <end position="107"/>
    </location>
</feature>
<dbReference type="PANTHER" id="PTHR30151">
    <property type="entry name" value="ALKANE SULFONATE ABC TRANSPORTER-RELATED, MEMBRANE SUBUNIT"/>
    <property type="match status" value="1"/>
</dbReference>
<dbReference type="GO" id="GO:0005886">
    <property type="term" value="C:plasma membrane"/>
    <property type="evidence" value="ECO:0007669"/>
    <property type="project" value="UniProtKB-SubCell"/>
</dbReference>
<comment type="subcellular location">
    <subcellularLocation>
        <location evidence="1 7">Cell membrane</location>
        <topology evidence="1 7">Multi-pass membrane protein</topology>
    </subcellularLocation>
</comment>
<evidence type="ECO:0000313" key="12">
    <source>
        <dbReference type="Proteomes" id="UP000625247"/>
    </source>
</evidence>
<proteinExistence type="inferred from homology"/>
<dbReference type="EMBL" id="JACYNP010000001">
    <property type="protein sequence ID" value="MBD8120007.1"/>
    <property type="molecule type" value="Genomic_DNA"/>
</dbReference>
<feature type="transmembrane region" description="Helical" evidence="7">
    <location>
        <begin position="53"/>
        <end position="73"/>
    </location>
</feature>
<dbReference type="PANTHER" id="PTHR30151:SF38">
    <property type="entry name" value="ALIPHATIC SULFONATES TRANSPORT PERMEASE PROTEIN SSUC-RELATED"/>
    <property type="match status" value="1"/>
</dbReference>
<comment type="similarity">
    <text evidence="7">Belongs to the binding-protein-dependent transport system permease family.</text>
</comment>
<feature type="transmembrane region" description="Helical" evidence="7">
    <location>
        <begin position="237"/>
        <end position="257"/>
    </location>
</feature>
<dbReference type="PROSITE" id="PS50928">
    <property type="entry name" value="ABC_TM1"/>
    <property type="match status" value="1"/>
</dbReference>
<feature type="transmembrane region" description="Helical" evidence="7">
    <location>
        <begin position="213"/>
        <end position="230"/>
    </location>
</feature>
<dbReference type="OrthoDB" id="5298727at2"/>
<dbReference type="CDD" id="cd06261">
    <property type="entry name" value="TM_PBP2"/>
    <property type="match status" value="1"/>
</dbReference>
<protein>
    <submittedName>
        <fullName evidence="10">ABC transporter permease</fullName>
    </submittedName>
    <submittedName>
        <fullName evidence="9">Sulfonate ABC transporter</fullName>
    </submittedName>
</protein>
<evidence type="ECO:0000256" key="5">
    <source>
        <dbReference type="ARBA" id="ARBA00022989"/>
    </source>
</evidence>
<evidence type="ECO:0000313" key="11">
    <source>
        <dbReference type="Proteomes" id="UP000029719"/>
    </source>
</evidence>
<name>A0A9X0JI97_9PSED</name>
<evidence type="ECO:0000256" key="3">
    <source>
        <dbReference type="ARBA" id="ARBA00022475"/>
    </source>
</evidence>
<organism evidence="9 11">
    <name type="scientific">Pseudomonas lutea</name>
    <dbReference type="NCBI Taxonomy" id="243924"/>
    <lineage>
        <taxon>Bacteria</taxon>
        <taxon>Pseudomonadati</taxon>
        <taxon>Pseudomonadota</taxon>
        <taxon>Gammaproteobacteria</taxon>
        <taxon>Pseudomonadales</taxon>
        <taxon>Pseudomonadaceae</taxon>
        <taxon>Pseudomonas</taxon>
    </lineage>
</organism>
<dbReference type="Gene3D" id="1.10.3720.10">
    <property type="entry name" value="MetI-like"/>
    <property type="match status" value="1"/>
</dbReference>
<keyword evidence="3" id="KW-1003">Cell membrane</keyword>
<dbReference type="InterPro" id="IPR035906">
    <property type="entry name" value="MetI-like_sf"/>
</dbReference>
<dbReference type="Proteomes" id="UP000625247">
    <property type="component" value="Unassembled WGS sequence"/>
</dbReference>
<dbReference type="EMBL" id="JRMB01000002">
    <property type="protein sequence ID" value="KGF63568.1"/>
    <property type="molecule type" value="Genomic_DNA"/>
</dbReference>
<dbReference type="GO" id="GO:0042918">
    <property type="term" value="P:alkanesulfonate transmembrane transport"/>
    <property type="evidence" value="ECO:0007669"/>
    <property type="project" value="UniProtKB-ARBA"/>
</dbReference>
<evidence type="ECO:0000313" key="9">
    <source>
        <dbReference type="EMBL" id="KGF63568.1"/>
    </source>
</evidence>
<dbReference type="InterPro" id="IPR000515">
    <property type="entry name" value="MetI-like"/>
</dbReference>
<dbReference type="FunFam" id="1.10.3720.10:FF:000003">
    <property type="entry name" value="Aliphatic sulfonate ABC transporter permease"/>
    <property type="match status" value="1"/>
</dbReference>
<keyword evidence="2 7" id="KW-0813">Transport</keyword>
<evidence type="ECO:0000256" key="2">
    <source>
        <dbReference type="ARBA" id="ARBA00022448"/>
    </source>
</evidence>
<dbReference type="Pfam" id="PF00528">
    <property type="entry name" value="BPD_transp_1"/>
    <property type="match status" value="1"/>
</dbReference>
<evidence type="ECO:0000256" key="6">
    <source>
        <dbReference type="ARBA" id="ARBA00023136"/>
    </source>
</evidence>
<dbReference type="RefSeq" id="WP_037015098.1">
    <property type="nucleotide sequence ID" value="NZ_JACYNP010000001.1"/>
</dbReference>